<dbReference type="AlphaFoldDB" id="A0A2X0PBA0"/>
<feature type="chain" id="PRO_5016073888" evidence="1">
    <location>
        <begin position="19"/>
        <end position="175"/>
    </location>
</feature>
<dbReference type="STRING" id="796604.A0A2X0PBA0"/>
<feature type="signal peptide" evidence="1">
    <location>
        <begin position="1"/>
        <end position="18"/>
    </location>
</feature>
<sequence>MSWTSLSALSLFLLSTPSDEPFKLQQTDYLRHVTDAPSSRPPPHSDDDVTSLHRFALRRSAPTTLRTVFRTQQRNFVGSAYLSKTLTDSVKDAAAKVNRVVSDAALGAVEGGEKATDAVKDSTSPITDTLKSAFGNAQAEAKKGGSEIEKNASKAYADVKSGLDKAAAEAEKKPL</sequence>
<accession>A0A2X0PBA0</accession>
<name>A0A2X0PBA0_9BASI</name>
<organism evidence="2 3">
    <name type="scientific">Microbotryum silenes-dioicae</name>
    <dbReference type="NCBI Taxonomy" id="796604"/>
    <lineage>
        <taxon>Eukaryota</taxon>
        <taxon>Fungi</taxon>
        <taxon>Dikarya</taxon>
        <taxon>Basidiomycota</taxon>
        <taxon>Pucciniomycotina</taxon>
        <taxon>Microbotryomycetes</taxon>
        <taxon>Microbotryales</taxon>
        <taxon>Microbotryaceae</taxon>
        <taxon>Microbotryum</taxon>
    </lineage>
</organism>
<keyword evidence="3" id="KW-1185">Reference proteome</keyword>
<keyword evidence="1" id="KW-0732">Signal</keyword>
<reference evidence="2 3" key="1">
    <citation type="submission" date="2016-11" db="EMBL/GenBank/DDBJ databases">
        <authorList>
            <person name="Jaros S."/>
            <person name="Januszkiewicz K."/>
            <person name="Wedrychowicz H."/>
        </authorList>
    </citation>
    <scope>NUCLEOTIDE SEQUENCE [LARGE SCALE GENOMIC DNA]</scope>
</reference>
<evidence type="ECO:0000256" key="1">
    <source>
        <dbReference type="SAM" id="SignalP"/>
    </source>
</evidence>
<dbReference type="EMBL" id="FQNC01000046">
    <property type="protein sequence ID" value="SGY68982.1"/>
    <property type="molecule type" value="Genomic_DNA"/>
</dbReference>
<protein>
    <submittedName>
        <fullName evidence="2">BQ5605_C004g02936 protein</fullName>
    </submittedName>
</protein>
<dbReference type="Proteomes" id="UP000249464">
    <property type="component" value="Unassembled WGS sequence"/>
</dbReference>
<proteinExistence type="predicted"/>
<gene>
    <name evidence="2" type="primary">BQ5605_C004g02936</name>
    <name evidence="2" type="ORF">BQ5605_C004G02936</name>
</gene>
<evidence type="ECO:0000313" key="2">
    <source>
        <dbReference type="EMBL" id="SGY68982.1"/>
    </source>
</evidence>
<evidence type="ECO:0000313" key="3">
    <source>
        <dbReference type="Proteomes" id="UP000249464"/>
    </source>
</evidence>